<organism evidence="2 3">
    <name type="scientific">Linnemannia elongata AG-77</name>
    <dbReference type="NCBI Taxonomy" id="1314771"/>
    <lineage>
        <taxon>Eukaryota</taxon>
        <taxon>Fungi</taxon>
        <taxon>Fungi incertae sedis</taxon>
        <taxon>Mucoromycota</taxon>
        <taxon>Mortierellomycotina</taxon>
        <taxon>Mortierellomycetes</taxon>
        <taxon>Mortierellales</taxon>
        <taxon>Mortierellaceae</taxon>
        <taxon>Linnemannia</taxon>
    </lineage>
</organism>
<dbReference type="EMBL" id="KV442027">
    <property type="protein sequence ID" value="OAQ31839.1"/>
    <property type="molecule type" value="Genomic_DNA"/>
</dbReference>
<dbReference type="STRING" id="1314771.A0A197K5W5"/>
<dbReference type="OrthoDB" id="2391042at2759"/>
<name>A0A197K5W5_9FUNG</name>
<reference evidence="2 3" key="1">
    <citation type="submission" date="2016-05" db="EMBL/GenBank/DDBJ databases">
        <title>Genome sequencing reveals origins of a unique bacterial endosymbiosis in the earliest lineages of terrestrial Fungi.</title>
        <authorList>
            <consortium name="DOE Joint Genome Institute"/>
            <person name="Uehling J."/>
            <person name="Gryganskyi A."/>
            <person name="Hameed K."/>
            <person name="Tschaplinski T."/>
            <person name="Misztal P."/>
            <person name="Wu S."/>
            <person name="Desiro A."/>
            <person name="Vande Pol N."/>
            <person name="Du Z.-Y."/>
            <person name="Zienkiewicz A."/>
            <person name="Zienkiewicz K."/>
            <person name="Morin E."/>
            <person name="Tisserant E."/>
            <person name="Splivallo R."/>
            <person name="Hainaut M."/>
            <person name="Henrissat B."/>
            <person name="Ohm R."/>
            <person name="Kuo A."/>
            <person name="Yan J."/>
            <person name="Lipzen A."/>
            <person name="Nolan M."/>
            <person name="Labutti K."/>
            <person name="Barry K."/>
            <person name="Goldstein A."/>
            <person name="Labbe J."/>
            <person name="Schadt C."/>
            <person name="Tuskan G."/>
            <person name="Grigoriev I."/>
            <person name="Martin F."/>
            <person name="Vilgalys R."/>
            <person name="Bonito G."/>
        </authorList>
    </citation>
    <scope>NUCLEOTIDE SEQUENCE [LARGE SCALE GENOMIC DNA]</scope>
    <source>
        <strain evidence="2 3">AG-77</strain>
    </source>
</reference>
<gene>
    <name evidence="2" type="ORF">K457DRAFT_30311</name>
</gene>
<feature type="compositionally biased region" description="Polar residues" evidence="1">
    <location>
        <begin position="1"/>
        <end position="15"/>
    </location>
</feature>
<dbReference type="Proteomes" id="UP000078512">
    <property type="component" value="Unassembled WGS sequence"/>
</dbReference>
<evidence type="ECO:0000256" key="1">
    <source>
        <dbReference type="SAM" id="MobiDB-lite"/>
    </source>
</evidence>
<feature type="region of interest" description="Disordered" evidence="1">
    <location>
        <begin position="1"/>
        <end position="20"/>
    </location>
</feature>
<evidence type="ECO:0000313" key="2">
    <source>
        <dbReference type="EMBL" id="OAQ31839.1"/>
    </source>
</evidence>
<evidence type="ECO:0000313" key="3">
    <source>
        <dbReference type="Proteomes" id="UP000078512"/>
    </source>
</evidence>
<sequence>MQPSPRSRQTNSTRESLSLSPSSCSLVDIFPMEPKIPQEILEEIASYTDGYTCCVLELDLSSPHIRQCMSRSGGPGRVLSEIFSRGSCPRALATIKDLVPPHVAIYKAVVTMDRGVLERTITIWGTNISDGGLKIAIEMDWEYAVETIQPSLDETIRHRNAYYILKGMHDRLDRTILDPCGKIYGIQGDPSELLSWCDERTRCKVLALVGDKDQALEALDRLEERDRRICISDILDLAPVKVAAAVYVKYGGSDQKILERLSKTDLSSIRGSLAEKVVQRFMDGSYEPRMAPRLRNILVSAGGFFKRNGMEEEYMEFLFTYRWQLDRGELIAAFQMMDVPNKPNDRWLTIVARHNPNDTSLVESLISSGCEKWVTYLAKLGFLIEAPDLGVEHVKEAIGVHGNGALEGLKRIYPRTVEDAMWIMDQDRFQVTVEALEDPYPRLIVEEYMYFIPPEVEIDPYLCPHTCDECGFITNWMDYVDTCLYSMNRHGILPKE</sequence>
<keyword evidence="3" id="KW-1185">Reference proteome</keyword>
<accession>A0A197K5W5</accession>
<proteinExistence type="predicted"/>
<protein>
    <submittedName>
        <fullName evidence="2">Uncharacterized protein</fullName>
    </submittedName>
</protein>
<dbReference type="AlphaFoldDB" id="A0A197K5W5"/>